<evidence type="ECO:0000313" key="2">
    <source>
        <dbReference type="Proteomes" id="UP000245137"/>
    </source>
</evidence>
<protein>
    <submittedName>
        <fullName evidence="1">Uncharacterized protein</fullName>
    </submittedName>
</protein>
<dbReference type="Proteomes" id="UP000245137">
    <property type="component" value="Unassembled WGS sequence"/>
</dbReference>
<dbReference type="EMBL" id="PUIV01000020">
    <property type="protein sequence ID" value="PWB93510.1"/>
    <property type="molecule type" value="Genomic_DNA"/>
</dbReference>
<name>A0A2U1SPH3_METSR</name>
<evidence type="ECO:0000313" key="1">
    <source>
        <dbReference type="EMBL" id="PWB93510.1"/>
    </source>
</evidence>
<proteinExistence type="predicted"/>
<dbReference type="OrthoDB" id="8454372at2"/>
<gene>
    <name evidence="1" type="ORF">C5689_12860</name>
</gene>
<sequence>MSNLVASDFSETQSADRPHDLLARLYREIGISAVAAALEVMLHSSQDETEAAEDARLPAILLEEQLAA</sequence>
<comment type="caution">
    <text evidence="1">The sequence shown here is derived from an EMBL/GenBank/DDBJ whole genome shotgun (WGS) entry which is preliminary data.</text>
</comment>
<keyword evidence="2" id="KW-1185">Reference proteome</keyword>
<dbReference type="AlphaFoldDB" id="A0A2U1SPH3"/>
<organism evidence="1 2">
    <name type="scientific">Methylosinus sporium</name>
    <dbReference type="NCBI Taxonomy" id="428"/>
    <lineage>
        <taxon>Bacteria</taxon>
        <taxon>Pseudomonadati</taxon>
        <taxon>Pseudomonadota</taxon>
        <taxon>Alphaproteobacteria</taxon>
        <taxon>Hyphomicrobiales</taxon>
        <taxon>Methylocystaceae</taxon>
        <taxon>Methylosinus</taxon>
    </lineage>
</organism>
<reference evidence="1 2" key="1">
    <citation type="journal article" date="2018" name="Appl. Microbiol. Biotechnol.">
        <title>Co-cultivation of the strictly anaerobic methanogen Methanosarcina barkeri with aerobic methanotrophs in an oxygen-limited membrane bioreactor.</title>
        <authorList>
            <person name="In 't Zandt M.H."/>
            <person name="van den Bosch T.J.M."/>
            <person name="Rijkers R."/>
            <person name="van Kessel M.A.H.J."/>
            <person name="Jetten M.S.M."/>
            <person name="Welte C.U."/>
        </authorList>
    </citation>
    <scope>NUCLEOTIDE SEQUENCE [LARGE SCALE GENOMIC DNA]</scope>
    <source>
        <strain evidence="1 2">DSM 17706</strain>
    </source>
</reference>
<accession>A0A2U1SPH3</accession>
<dbReference type="RefSeq" id="WP_108917674.1">
    <property type="nucleotide sequence ID" value="NZ_BGJY01000052.1"/>
</dbReference>